<dbReference type="PANTHER" id="PTHR31126:SF1">
    <property type="entry name" value="TYROSINE SPECIFIC PROTEIN PHOSPHATASES DOMAIN-CONTAINING PROTEIN"/>
    <property type="match status" value="1"/>
</dbReference>
<dbReference type="GeneID" id="28832864"/>
<dbReference type="Pfam" id="PF13350">
    <property type="entry name" value="Y_phosphatase3"/>
    <property type="match status" value="1"/>
</dbReference>
<dbReference type="PROSITE" id="PS00383">
    <property type="entry name" value="TYR_PHOSPHATASE_1"/>
    <property type="match status" value="1"/>
</dbReference>
<dbReference type="AlphaFoldDB" id="A0A132BAF7"/>
<dbReference type="SUPFAM" id="SSF52799">
    <property type="entry name" value="(Phosphotyrosine protein) phosphatases II"/>
    <property type="match status" value="1"/>
</dbReference>
<proteinExistence type="predicted"/>
<evidence type="ECO:0000259" key="1">
    <source>
        <dbReference type="PROSITE" id="PS50056"/>
    </source>
</evidence>
<sequence>MSASMPLKEVADLPSPPFITVAGIPNFRDLGGYPVAAPANHSIRREVIYRCGEPSAVTKDGITTMSNLGITRIYDLRSVPEIERNKNAGRGGIVEWEGCERVFVPVFRNEDYSPESIAVRFKDYADGGPEGFTRAYTDILNNAPSSYKTILLHLANEPEQPLIVHCTAGKDRTGVICALVLSLCGVDDEVVAHEYSLTEIGLPDDWKNAVIEHLSHNPTLAGNPEGAKNLISAKADNMLATLKMVKERFGGAEGYVIDKCGLTKTDVDNVRKNLIVEKPAVHVNI</sequence>
<dbReference type="InterPro" id="IPR000387">
    <property type="entry name" value="Tyr_Pase_dom"/>
</dbReference>
<dbReference type="Proteomes" id="UP000070700">
    <property type="component" value="Unassembled WGS sequence"/>
</dbReference>
<dbReference type="PROSITE" id="PS50056">
    <property type="entry name" value="TYR_PHOSPHATASE_2"/>
    <property type="match status" value="1"/>
</dbReference>
<protein>
    <recommendedName>
        <fullName evidence="1">Tyrosine specific protein phosphatases domain-containing protein</fullName>
    </recommendedName>
</protein>
<organism evidence="2 3">
    <name type="scientific">Mollisia scopiformis</name>
    <name type="common">Conifer needle endophyte fungus</name>
    <name type="synonym">Phialocephala scopiformis</name>
    <dbReference type="NCBI Taxonomy" id="149040"/>
    <lineage>
        <taxon>Eukaryota</taxon>
        <taxon>Fungi</taxon>
        <taxon>Dikarya</taxon>
        <taxon>Ascomycota</taxon>
        <taxon>Pezizomycotina</taxon>
        <taxon>Leotiomycetes</taxon>
        <taxon>Helotiales</taxon>
        <taxon>Mollisiaceae</taxon>
        <taxon>Mollisia</taxon>
    </lineage>
</organism>
<name>A0A132BAF7_MOLSC</name>
<dbReference type="RefSeq" id="XP_018063598.1">
    <property type="nucleotide sequence ID" value="XM_018223138.1"/>
</dbReference>
<dbReference type="STRING" id="149040.A0A132BAF7"/>
<dbReference type="InterPro" id="IPR026893">
    <property type="entry name" value="Tyr/Ser_Pase_IphP-type"/>
</dbReference>
<evidence type="ECO:0000313" key="3">
    <source>
        <dbReference type="Proteomes" id="UP000070700"/>
    </source>
</evidence>
<dbReference type="EMBL" id="KQ947432">
    <property type="protein sequence ID" value="KUJ09243.1"/>
    <property type="molecule type" value="Genomic_DNA"/>
</dbReference>
<dbReference type="InterPro" id="IPR016130">
    <property type="entry name" value="Tyr_Pase_AS"/>
</dbReference>
<dbReference type="InterPro" id="IPR029021">
    <property type="entry name" value="Prot-tyrosine_phosphatase-like"/>
</dbReference>
<gene>
    <name evidence="2" type="ORF">LY89DRAFT_788143</name>
</gene>
<dbReference type="OrthoDB" id="449382at2759"/>
<accession>A0A132BAF7</accession>
<dbReference type="InParanoid" id="A0A132BAF7"/>
<dbReference type="FunFam" id="3.90.190.10:FF:000123">
    <property type="entry name" value="Similar to protein tyrosine/serine phosphatase"/>
    <property type="match status" value="1"/>
</dbReference>
<dbReference type="Gene3D" id="3.90.190.10">
    <property type="entry name" value="Protein tyrosine phosphatase superfamily"/>
    <property type="match status" value="1"/>
</dbReference>
<keyword evidence="3" id="KW-1185">Reference proteome</keyword>
<dbReference type="PANTHER" id="PTHR31126">
    <property type="entry name" value="TYROSINE-PROTEIN PHOSPHATASE"/>
    <property type="match status" value="1"/>
</dbReference>
<dbReference type="KEGG" id="psco:LY89DRAFT_788143"/>
<feature type="domain" description="Tyrosine specific protein phosphatases" evidence="1">
    <location>
        <begin position="137"/>
        <end position="181"/>
    </location>
</feature>
<evidence type="ECO:0000313" key="2">
    <source>
        <dbReference type="EMBL" id="KUJ09243.1"/>
    </source>
</evidence>
<reference evidence="2 3" key="1">
    <citation type="submission" date="2015-10" db="EMBL/GenBank/DDBJ databases">
        <title>Full genome of DAOMC 229536 Phialocephala scopiformis, a fungal endophyte of spruce producing the potent anti-insectan compound rugulosin.</title>
        <authorList>
            <consortium name="DOE Joint Genome Institute"/>
            <person name="Walker A.K."/>
            <person name="Frasz S.L."/>
            <person name="Seifert K.A."/>
            <person name="Miller J.D."/>
            <person name="Mondo S.J."/>
            <person name="Labutti K."/>
            <person name="Lipzen A."/>
            <person name="Dockter R."/>
            <person name="Kennedy M."/>
            <person name="Grigoriev I.V."/>
            <person name="Spatafora J.W."/>
        </authorList>
    </citation>
    <scope>NUCLEOTIDE SEQUENCE [LARGE SCALE GENOMIC DNA]</scope>
    <source>
        <strain evidence="2 3">CBS 120377</strain>
    </source>
</reference>
<dbReference type="GO" id="GO:0004721">
    <property type="term" value="F:phosphoprotein phosphatase activity"/>
    <property type="evidence" value="ECO:0007669"/>
    <property type="project" value="InterPro"/>
</dbReference>